<protein>
    <recommendedName>
        <fullName evidence="4">YD repeat-containing protein</fullName>
    </recommendedName>
</protein>
<gene>
    <name evidence="2" type="ORF">B0O44_103139</name>
</gene>
<dbReference type="PROSITE" id="PS51257">
    <property type="entry name" value="PROKAR_LIPOPROTEIN"/>
    <property type="match status" value="1"/>
</dbReference>
<keyword evidence="3" id="KW-1185">Reference proteome</keyword>
<dbReference type="RefSeq" id="WP_146229789.1">
    <property type="nucleotide sequence ID" value="NZ_QKLU01000003.1"/>
</dbReference>
<accession>A0A318UF15</accession>
<evidence type="ECO:0000256" key="1">
    <source>
        <dbReference type="SAM" id="SignalP"/>
    </source>
</evidence>
<dbReference type="Gene3D" id="2.180.10.10">
    <property type="entry name" value="RHS repeat-associated core"/>
    <property type="match status" value="1"/>
</dbReference>
<organism evidence="2 3">
    <name type="scientific">Pedobacter nutrimenti</name>
    <dbReference type="NCBI Taxonomy" id="1241337"/>
    <lineage>
        <taxon>Bacteria</taxon>
        <taxon>Pseudomonadati</taxon>
        <taxon>Bacteroidota</taxon>
        <taxon>Sphingobacteriia</taxon>
        <taxon>Sphingobacteriales</taxon>
        <taxon>Sphingobacteriaceae</taxon>
        <taxon>Pedobacter</taxon>
    </lineage>
</organism>
<reference evidence="2 3" key="1">
    <citation type="submission" date="2018-06" db="EMBL/GenBank/DDBJ databases">
        <title>Genomic Encyclopedia of Archaeal and Bacterial Type Strains, Phase II (KMG-II): from individual species to whole genera.</title>
        <authorList>
            <person name="Goeker M."/>
        </authorList>
    </citation>
    <scope>NUCLEOTIDE SEQUENCE [LARGE SCALE GENOMIC DNA]</scope>
    <source>
        <strain evidence="2 3">DSM 27372</strain>
    </source>
</reference>
<name>A0A318UF15_9SPHI</name>
<feature type="chain" id="PRO_5016311364" description="YD repeat-containing protein" evidence="1">
    <location>
        <begin position="30"/>
        <end position="294"/>
    </location>
</feature>
<evidence type="ECO:0000313" key="2">
    <source>
        <dbReference type="EMBL" id="PYF74693.1"/>
    </source>
</evidence>
<dbReference type="OrthoDB" id="646069at2"/>
<dbReference type="EMBL" id="QKLU01000003">
    <property type="protein sequence ID" value="PYF74693.1"/>
    <property type="molecule type" value="Genomic_DNA"/>
</dbReference>
<evidence type="ECO:0000313" key="3">
    <source>
        <dbReference type="Proteomes" id="UP000248198"/>
    </source>
</evidence>
<proteinExistence type="predicted"/>
<feature type="signal peptide" evidence="1">
    <location>
        <begin position="1"/>
        <end position="29"/>
    </location>
</feature>
<dbReference type="Proteomes" id="UP000248198">
    <property type="component" value="Unassembled WGS sequence"/>
</dbReference>
<keyword evidence="1" id="KW-0732">Signal</keyword>
<evidence type="ECO:0008006" key="4">
    <source>
        <dbReference type="Google" id="ProtNLM"/>
    </source>
</evidence>
<dbReference type="AlphaFoldDB" id="A0A318UF15"/>
<sequence>MLKKRTAQSYLFFALSVSLFLSCKPGPIAGPGEDNSSLPTNPSVEPKAEQLTGIKEEGEGGLTKITYGANKNPLQVIMTTTRGELVQRDSCIYNVQGKLLKVITYGQPLPNGKSLQIRTSVFELDSRGNIARKVVTTPSVSGALSTTVYGYDSQNKVIRMATLLKGEKDSLIAKFDYSNDRNVRQVTGFSGKDILYKLKVSGYDGHPSYSTNPLLPYLILSGQGEEFSEQNALEKISVTYVNINSKKDSIVTLTKNSYQYNMVNLPVKQVASSATTSNGNTANTTLTTSFSYGK</sequence>
<comment type="caution">
    <text evidence="2">The sequence shown here is derived from an EMBL/GenBank/DDBJ whole genome shotgun (WGS) entry which is preliminary data.</text>
</comment>